<dbReference type="OrthoDB" id="440553at2759"/>
<dbReference type="Gene3D" id="1.20.1250.20">
    <property type="entry name" value="MFS general substrate transporter like domains"/>
    <property type="match status" value="1"/>
</dbReference>
<feature type="transmembrane region" description="Helical" evidence="6">
    <location>
        <begin position="118"/>
        <end position="135"/>
    </location>
</feature>
<feature type="transmembrane region" description="Helical" evidence="6">
    <location>
        <begin position="175"/>
        <end position="197"/>
    </location>
</feature>
<gene>
    <name evidence="8" type="ORF">SPI_07706</name>
</gene>
<dbReference type="GO" id="GO:0022857">
    <property type="term" value="F:transmembrane transporter activity"/>
    <property type="evidence" value="ECO:0007669"/>
    <property type="project" value="InterPro"/>
</dbReference>
<feature type="transmembrane region" description="Helical" evidence="6">
    <location>
        <begin position="147"/>
        <end position="169"/>
    </location>
</feature>
<dbReference type="STRING" id="1081102.A0A167PIS3"/>
<comment type="caution">
    <text evidence="8">The sequence shown here is derived from an EMBL/GenBank/DDBJ whole genome shotgun (WGS) entry which is preliminary data.</text>
</comment>
<dbReference type="InterPro" id="IPR011701">
    <property type="entry name" value="MFS"/>
</dbReference>
<evidence type="ECO:0000256" key="1">
    <source>
        <dbReference type="ARBA" id="ARBA00004141"/>
    </source>
</evidence>
<feature type="transmembrane region" description="Helical" evidence="6">
    <location>
        <begin position="87"/>
        <end position="106"/>
    </location>
</feature>
<dbReference type="Pfam" id="PF07690">
    <property type="entry name" value="MFS_1"/>
    <property type="match status" value="1"/>
</dbReference>
<feature type="compositionally biased region" description="Basic and acidic residues" evidence="5">
    <location>
        <begin position="544"/>
        <end position="561"/>
    </location>
</feature>
<dbReference type="GO" id="GO:0005886">
    <property type="term" value="C:plasma membrane"/>
    <property type="evidence" value="ECO:0007669"/>
    <property type="project" value="TreeGrafter"/>
</dbReference>
<sequence>MDETIAEKAVEETPRMATWRLTILSISIGLCLFVATHNTTNLAISLVLIGRDLDTLDGITWVALSYNLAYVCCTLIIVHIATILGNYPVYMASLFFFSIFSFASGYAQTLPQLVTLRALQGIGGAGIYALSPVLWDAIAPNHYRKSIAAACSGIVGMAAVAGPLVGFLLSQYLSWRFMFVIGGLLVLAAVNIFTWTWPGPMQMVGSGRSLWASLDLVGFVLFLVAAVCYTFGFDRLAASRGQATDANDMWLTWVPGTYYLILLYLKGRAIEKRGTRQLAAFPRALFRHPEFALSFVYSLFMGFAFFVLICTFPLRMQILHSTSAVFAGVLLLPMLGAVAVGSVIGGVSGIAFSSPARSHWYLLCCPVCFGGALIVTGVNLDIFAGFSTSLWVPALVGLPLIGLGWGLGTSATAVAATTNARRGNDGNDGNENNDNNDNVAYPVCQGVLAQVRVIGSCMGLALSGAVLAGVDVAKLAKTDPSVHTPLASVVSAFTPGDAVTVRQTFLDAYVNDLIMLSQIASHAIFYFLLRFSWYPPDLEYERTPGGRDTIQDGHAGERGDAGRTQTA</sequence>
<dbReference type="PANTHER" id="PTHR23501">
    <property type="entry name" value="MAJOR FACILITATOR SUPERFAMILY"/>
    <property type="match status" value="1"/>
</dbReference>
<keyword evidence="4 6" id="KW-0472">Membrane</keyword>
<evidence type="ECO:0000256" key="4">
    <source>
        <dbReference type="ARBA" id="ARBA00023136"/>
    </source>
</evidence>
<comment type="subcellular location">
    <subcellularLocation>
        <location evidence="1">Membrane</location>
        <topology evidence="1">Multi-pass membrane protein</topology>
    </subcellularLocation>
</comment>
<feature type="transmembrane region" description="Helical" evidence="6">
    <location>
        <begin position="252"/>
        <end position="270"/>
    </location>
</feature>
<protein>
    <submittedName>
        <fullName evidence="8">Major facilitator superfamily transporter</fullName>
    </submittedName>
</protein>
<dbReference type="InterPro" id="IPR020846">
    <property type="entry name" value="MFS_dom"/>
</dbReference>
<evidence type="ECO:0000256" key="5">
    <source>
        <dbReference type="SAM" id="MobiDB-lite"/>
    </source>
</evidence>
<evidence type="ECO:0000259" key="7">
    <source>
        <dbReference type="PROSITE" id="PS50850"/>
    </source>
</evidence>
<feature type="transmembrane region" description="Helical" evidence="6">
    <location>
        <begin position="209"/>
        <end position="232"/>
    </location>
</feature>
<dbReference type="AlphaFoldDB" id="A0A167PIS3"/>
<evidence type="ECO:0000256" key="6">
    <source>
        <dbReference type="SAM" id="Phobius"/>
    </source>
</evidence>
<proteinExistence type="predicted"/>
<feature type="transmembrane region" description="Helical" evidence="6">
    <location>
        <begin position="359"/>
        <end position="378"/>
    </location>
</feature>
<keyword evidence="3 6" id="KW-1133">Transmembrane helix</keyword>
<feature type="transmembrane region" description="Helical" evidence="6">
    <location>
        <begin position="291"/>
        <end position="314"/>
    </location>
</feature>
<evidence type="ECO:0000313" key="8">
    <source>
        <dbReference type="EMBL" id="OAA56699.1"/>
    </source>
</evidence>
<evidence type="ECO:0000256" key="2">
    <source>
        <dbReference type="ARBA" id="ARBA00022692"/>
    </source>
</evidence>
<dbReference type="Proteomes" id="UP000076874">
    <property type="component" value="Unassembled WGS sequence"/>
</dbReference>
<feature type="transmembrane region" description="Helical" evidence="6">
    <location>
        <begin position="59"/>
        <end position="80"/>
    </location>
</feature>
<evidence type="ECO:0000313" key="9">
    <source>
        <dbReference type="Proteomes" id="UP000076874"/>
    </source>
</evidence>
<dbReference type="SUPFAM" id="SSF103473">
    <property type="entry name" value="MFS general substrate transporter"/>
    <property type="match status" value="1"/>
</dbReference>
<dbReference type="EMBL" id="AZHD01000016">
    <property type="protein sequence ID" value="OAA56699.1"/>
    <property type="molecule type" value="Genomic_DNA"/>
</dbReference>
<dbReference type="InterPro" id="IPR036259">
    <property type="entry name" value="MFS_trans_sf"/>
</dbReference>
<keyword evidence="2 6" id="KW-0812">Transmembrane</keyword>
<feature type="transmembrane region" description="Helical" evidence="6">
    <location>
        <begin position="390"/>
        <end position="416"/>
    </location>
</feature>
<feature type="transmembrane region" description="Helical" evidence="6">
    <location>
        <begin position="326"/>
        <end position="352"/>
    </location>
</feature>
<dbReference type="PROSITE" id="PS50850">
    <property type="entry name" value="MFS"/>
    <property type="match status" value="1"/>
</dbReference>
<accession>A0A167PIS3</accession>
<name>A0A167PIS3_9HYPO</name>
<evidence type="ECO:0000256" key="3">
    <source>
        <dbReference type="ARBA" id="ARBA00022989"/>
    </source>
</evidence>
<keyword evidence="9" id="KW-1185">Reference proteome</keyword>
<organism evidence="8 9">
    <name type="scientific">Niveomyces insectorum RCEF 264</name>
    <dbReference type="NCBI Taxonomy" id="1081102"/>
    <lineage>
        <taxon>Eukaryota</taxon>
        <taxon>Fungi</taxon>
        <taxon>Dikarya</taxon>
        <taxon>Ascomycota</taxon>
        <taxon>Pezizomycotina</taxon>
        <taxon>Sordariomycetes</taxon>
        <taxon>Hypocreomycetidae</taxon>
        <taxon>Hypocreales</taxon>
        <taxon>Cordycipitaceae</taxon>
        <taxon>Niveomyces</taxon>
    </lineage>
</organism>
<feature type="transmembrane region" description="Helical" evidence="6">
    <location>
        <begin position="21"/>
        <end position="39"/>
    </location>
</feature>
<feature type="domain" description="Major facilitator superfamily (MFS) profile" evidence="7">
    <location>
        <begin position="24"/>
        <end position="567"/>
    </location>
</feature>
<reference evidence="8 9" key="1">
    <citation type="journal article" date="2016" name="Genome Biol. Evol.">
        <title>Divergent and convergent evolution of fungal pathogenicity.</title>
        <authorList>
            <person name="Shang Y."/>
            <person name="Xiao G."/>
            <person name="Zheng P."/>
            <person name="Cen K."/>
            <person name="Zhan S."/>
            <person name="Wang C."/>
        </authorList>
    </citation>
    <scope>NUCLEOTIDE SEQUENCE [LARGE SCALE GENOMIC DNA]</scope>
    <source>
        <strain evidence="8 9">RCEF 264</strain>
    </source>
</reference>
<dbReference type="PANTHER" id="PTHR23501:SF43">
    <property type="entry name" value="MULTIDRUG TRANSPORTER, PUTATIVE (AFU_ORTHOLOGUE AFUA_6G03040)-RELATED"/>
    <property type="match status" value="1"/>
</dbReference>
<feature type="region of interest" description="Disordered" evidence="5">
    <location>
        <begin position="544"/>
        <end position="567"/>
    </location>
</feature>